<dbReference type="GO" id="GO:0008483">
    <property type="term" value="F:transaminase activity"/>
    <property type="evidence" value="ECO:0007669"/>
    <property type="project" value="UniProtKB-KW"/>
</dbReference>
<evidence type="ECO:0000256" key="5">
    <source>
        <dbReference type="ARBA" id="ARBA00022898"/>
    </source>
</evidence>
<comment type="similarity">
    <text evidence="2 6">Belongs to the class-I pyridoxal-phosphate-dependent aminotransferase family.</text>
</comment>
<comment type="cofactor">
    <cofactor evidence="1 6">
        <name>pyridoxal 5'-phosphate</name>
        <dbReference type="ChEBI" id="CHEBI:597326"/>
    </cofactor>
</comment>
<dbReference type="EC" id="2.6.1.-" evidence="6"/>
<gene>
    <name evidence="8" type="ORF">A3J93_00465</name>
</gene>
<dbReference type="InterPro" id="IPR015422">
    <property type="entry name" value="PyrdxlP-dep_Trfase_small"/>
</dbReference>
<organism evidence="8 9">
    <name type="scientific">Candidatus Magasanikbacteria bacterium RIFOXYC2_FULL_42_28</name>
    <dbReference type="NCBI Taxonomy" id="1798704"/>
    <lineage>
        <taxon>Bacteria</taxon>
        <taxon>Candidatus Magasanikiibacteriota</taxon>
    </lineage>
</organism>
<dbReference type="Gene3D" id="3.90.1150.10">
    <property type="entry name" value="Aspartate Aminotransferase, domain 1"/>
    <property type="match status" value="1"/>
</dbReference>
<proteinExistence type="inferred from homology"/>
<dbReference type="PANTHER" id="PTHR46383:SF1">
    <property type="entry name" value="ASPARTATE AMINOTRANSFERASE"/>
    <property type="match status" value="1"/>
</dbReference>
<keyword evidence="5" id="KW-0663">Pyridoxal phosphate</keyword>
<feature type="domain" description="Aminotransferase class I/classII large" evidence="7">
    <location>
        <begin position="61"/>
        <end position="418"/>
    </location>
</feature>
<sequence length="466" mass="52408">MSLPKFLTDKNLIPNVTINPALNYLGTESAFDFGAKVMEVEKSGKFPQIYKFHVGDTGPKTPQPIIDVAIKALQDKQTKYGHFAGYPQVRENIAKHWNKTRGINITKDNVLLQPGGKPAIEMSIQALVAPGDKIIVQNPGYPIYDSLANFYNHGNVLNWSARRDEIKNTLEFDVEDLKKLLEENTQVKLLMLNTPQNPTGMVFGKEKLEQIAELVRQYKFFVVFDDIYDQIVFGGDKQQFSFLSIPGMLDYTINLNGFSKNFAMTGWRLGFIIAPAWLIEIFGKFAINKYTAVPRFSQIAAGAVFGDMELDGCKYECISDKVQEIIVKDFVEYEHKGKFVEASLRLLSPYVVPNVAEGAFYLFPSFHKVLNLSYVKNNLAITTDKQLSNWLLTEKGIATLAGSDFGSMGAGYVRFSYAEDRDNHIIPGMKHVLKTVIELIEKSGETSPLTTAEVDSKVDQLVKKYF</sequence>
<dbReference type="CDD" id="cd00609">
    <property type="entry name" value="AAT_like"/>
    <property type="match status" value="1"/>
</dbReference>
<evidence type="ECO:0000256" key="1">
    <source>
        <dbReference type="ARBA" id="ARBA00001933"/>
    </source>
</evidence>
<evidence type="ECO:0000256" key="6">
    <source>
        <dbReference type="RuleBase" id="RU000481"/>
    </source>
</evidence>
<keyword evidence="3 6" id="KW-0032">Aminotransferase</keyword>
<evidence type="ECO:0000313" key="8">
    <source>
        <dbReference type="EMBL" id="OGH88201.1"/>
    </source>
</evidence>
<dbReference type="AlphaFoldDB" id="A0A1F6NWE2"/>
<dbReference type="PROSITE" id="PS00105">
    <property type="entry name" value="AA_TRANSFER_CLASS_1"/>
    <property type="match status" value="1"/>
</dbReference>
<dbReference type="Pfam" id="PF00155">
    <property type="entry name" value="Aminotran_1_2"/>
    <property type="match status" value="1"/>
</dbReference>
<evidence type="ECO:0000256" key="2">
    <source>
        <dbReference type="ARBA" id="ARBA00007441"/>
    </source>
</evidence>
<accession>A0A1F6NWE2</accession>
<keyword evidence="4 6" id="KW-0808">Transferase</keyword>
<evidence type="ECO:0000313" key="9">
    <source>
        <dbReference type="Proteomes" id="UP000177907"/>
    </source>
</evidence>
<evidence type="ECO:0000256" key="4">
    <source>
        <dbReference type="ARBA" id="ARBA00022679"/>
    </source>
</evidence>
<name>A0A1F6NWE2_9BACT</name>
<dbReference type="InterPro" id="IPR015424">
    <property type="entry name" value="PyrdxlP-dep_Trfase"/>
</dbReference>
<comment type="caution">
    <text evidence="8">The sequence shown here is derived from an EMBL/GenBank/DDBJ whole genome shotgun (WGS) entry which is preliminary data.</text>
</comment>
<protein>
    <recommendedName>
        <fullName evidence="6">Aminotransferase</fullName>
        <ecNumber evidence="6">2.6.1.-</ecNumber>
    </recommendedName>
</protein>
<dbReference type="STRING" id="1798704.A3J93_00465"/>
<dbReference type="EMBL" id="MFQZ01000005">
    <property type="protein sequence ID" value="OGH88201.1"/>
    <property type="molecule type" value="Genomic_DNA"/>
</dbReference>
<reference evidence="8 9" key="1">
    <citation type="journal article" date="2016" name="Nat. Commun.">
        <title>Thousands of microbial genomes shed light on interconnected biogeochemical processes in an aquifer system.</title>
        <authorList>
            <person name="Anantharaman K."/>
            <person name="Brown C.T."/>
            <person name="Hug L.A."/>
            <person name="Sharon I."/>
            <person name="Castelle C.J."/>
            <person name="Probst A.J."/>
            <person name="Thomas B.C."/>
            <person name="Singh A."/>
            <person name="Wilkins M.J."/>
            <person name="Karaoz U."/>
            <person name="Brodie E.L."/>
            <person name="Williams K.H."/>
            <person name="Hubbard S.S."/>
            <person name="Banfield J.F."/>
        </authorList>
    </citation>
    <scope>NUCLEOTIDE SEQUENCE [LARGE SCALE GENOMIC DNA]</scope>
</reference>
<dbReference type="Proteomes" id="UP000177907">
    <property type="component" value="Unassembled WGS sequence"/>
</dbReference>
<dbReference type="PANTHER" id="PTHR46383">
    <property type="entry name" value="ASPARTATE AMINOTRANSFERASE"/>
    <property type="match status" value="1"/>
</dbReference>
<dbReference type="GO" id="GO:0006520">
    <property type="term" value="P:amino acid metabolic process"/>
    <property type="evidence" value="ECO:0007669"/>
    <property type="project" value="InterPro"/>
</dbReference>
<dbReference type="GO" id="GO:0030170">
    <property type="term" value="F:pyridoxal phosphate binding"/>
    <property type="evidence" value="ECO:0007669"/>
    <property type="project" value="InterPro"/>
</dbReference>
<evidence type="ECO:0000259" key="7">
    <source>
        <dbReference type="Pfam" id="PF00155"/>
    </source>
</evidence>
<dbReference type="InterPro" id="IPR004838">
    <property type="entry name" value="NHTrfase_class1_PyrdxlP-BS"/>
</dbReference>
<dbReference type="InterPro" id="IPR004839">
    <property type="entry name" value="Aminotransferase_I/II_large"/>
</dbReference>
<dbReference type="InterPro" id="IPR015421">
    <property type="entry name" value="PyrdxlP-dep_Trfase_major"/>
</dbReference>
<dbReference type="SUPFAM" id="SSF53383">
    <property type="entry name" value="PLP-dependent transferases"/>
    <property type="match status" value="1"/>
</dbReference>
<dbReference type="Gene3D" id="3.40.640.10">
    <property type="entry name" value="Type I PLP-dependent aspartate aminotransferase-like (Major domain)"/>
    <property type="match status" value="1"/>
</dbReference>
<evidence type="ECO:0000256" key="3">
    <source>
        <dbReference type="ARBA" id="ARBA00022576"/>
    </source>
</evidence>
<dbReference type="InterPro" id="IPR050596">
    <property type="entry name" value="AspAT/PAT-like"/>
</dbReference>